<dbReference type="SUPFAM" id="SSF82866">
    <property type="entry name" value="Multidrug efflux transporter AcrB transmembrane domain"/>
    <property type="match status" value="1"/>
</dbReference>
<name>A0ABY6KJT2_9ARAC</name>
<comment type="similarity">
    <text evidence="1">Belongs to the patched family.</text>
</comment>
<dbReference type="PROSITE" id="PS50156">
    <property type="entry name" value="SSD"/>
    <property type="match status" value="1"/>
</dbReference>
<protein>
    <submittedName>
        <fullName evidence="4">Daf-6</fullName>
    </submittedName>
</protein>
<feature type="domain" description="SSD" evidence="3">
    <location>
        <begin position="257"/>
        <end position="422"/>
    </location>
</feature>
<gene>
    <name evidence="4" type="ORF">LAZ67_6002426</name>
</gene>
<keyword evidence="2" id="KW-0472">Membrane</keyword>
<dbReference type="PANTHER" id="PTHR10796:SF92">
    <property type="entry name" value="PATCHED-RELATED, ISOFORM A"/>
    <property type="match status" value="1"/>
</dbReference>
<feature type="transmembrane region" description="Helical" evidence="2">
    <location>
        <begin position="60"/>
        <end position="80"/>
    </location>
</feature>
<dbReference type="Gene3D" id="1.20.1640.10">
    <property type="entry name" value="Multidrug efflux transporter AcrB transmembrane domain"/>
    <property type="match status" value="1"/>
</dbReference>
<accession>A0ABY6KJT2</accession>
<evidence type="ECO:0000313" key="5">
    <source>
        <dbReference type="Proteomes" id="UP001235939"/>
    </source>
</evidence>
<dbReference type="PANTHER" id="PTHR10796">
    <property type="entry name" value="PATCHED-RELATED"/>
    <property type="match status" value="1"/>
</dbReference>
<dbReference type="EMBL" id="CP092868">
    <property type="protein sequence ID" value="UYV69104.1"/>
    <property type="molecule type" value="Genomic_DNA"/>
</dbReference>
<dbReference type="InterPro" id="IPR051697">
    <property type="entry name" value="Patched_domain-protein"/>
</dbReference>
<evidence type="ECO:0000256" key="2">
    <source>
        <dbReference type="SAM" id="Phobius"/>
    </source>
</evidence>
<keyword evidence="2" id="KW-0812">Transmembrane</keyword>
<dbReference type="PRINTS" id="PR00702">
    <property type="entry name" value="ACRIFLAVINRP"/>
</dbReference>
<feature type="transmembrane region" description="Helical" evidence="2">
    <location>
        <begin position="401"/>
        <end position="423"/>
    </location>
</feature>
<keyword evidence="5" id="KW-1185">Reference proteome</keyword>
<feature type="transmembrane region" description="Helical" evidence="2">
    <location>
        <begin position="296"/>
        <end position="316"/>
    </location>
</feature>
<feature type="transmembrane region" description="Helical" evidence="2">
    <location>
        <begin position="371"/>
        <end position="395"/>
    </location>
</feature>
<feature type="transmembrane region" description="Helical" evidence="2">
    <location>
        <begin position="328"/>
        <end position="350"/>
    </location>
</feature>
<feature type="transmembrane region" description="Helical" evidence="2">
    <location>
        <begin position="269"/>
        <end position="291"/>
    </location>
</feature>
<proteinExistence type="inferred from homology"/>
<organism evidence="4 5">
    <name type="scientific">Cordylochernes scorpioides</name>
    <dbReference type="NCBI Taxonomy" id="51811"/>
    <lineage>
        <taxon>Eukaryota</taxon>
        <taxon>Metazoa</taxon>
        <taxon>Ecdysozoa</taxon>
        <taxon>Arthropoda</taxon>
        <taxon>Chelicerata</taxon>
        <taxon>Arachnida</taxon>
        <taxon>Pseudoscorpiones</taxon>
        <taxon>Cheliferoidea</taxon>
        <taxon>Chernetidae</taxon>
        <taxon>Cordylochernes</taxon>
    </lineage>
</organism>
<sequence>MCYFGFLLIKTCVSDSPSWFGRAICLYKTNKEMVIEENYLQNMTVIFFQNYYGKLLTKKFVKALILSFFFIHIAISIYGFTKIKQSMKLSDYFPYDSYGNNFTDLELHYFSQYSARLQFIIEDPVDYSKKEVQSNFYNLISELRESPYVANEPILNEFWLTYYLQFLNESQGSFIIRGYNTSSKLGFINCLRFQFFRLRQSQRFKNDVYFNENYTEILSSRFIIQMINASNPDFMYEGYQWINKRLEHSTYKISMYHPLIIFLEALRGIFYTLFTTVSFTILAMLIITFILMPDIVIGLSVTLSLIVIELGILGYMDFWGLYLNDLTLFGITLFIGLSVDNTAHILHAFMSSKKSNLDDRMRDALGRVGMPIVQGFLSSAVGMFALSFLPAYAYLVLFKTGLMLLIFSLFNSLTVIPVLLSLLGRHKKNKNEAIEELDVKLPLNPSNNGVVIHPVNNGHQPS</sequence>
<dbReference type="InterPro" id="IPR001036">
    <property type="entry name" value="Acrflvin-R"/>
</dbReference>
<reference evidence="4 5" key="1">
    <citation type="submission" date="2022-01" db="EMBL/GenBank/DDBJ databases">
        <title>A chromosomal length assembly of Cordylochernes scorpioides.</title>
        <authorList>
            <person name="Zeh D."/>
            <person name="Zeh J."/>
        </authorList>
    </citation>
    <scope>NUCLEOTIDE SEQUENCE [LARGE SCALE GENOMIC DNA]</scope>
    <source>
        <strain evidence="4">IN4F17</strain>
        <tissue evidence="4">Whole Body</tissue>
    </source>
</reference>
<dbReference type="Proteomes" id="UP001235939">
    <property type="component" value="Chromosome 06"/>
</dbReference>
<evidence type="ECO:0000313" key="4">
    <source>
        <dbReference type="EMBL" id="UYV69104.1"/>
    </source>
</evidence>
<evidence type="ECO:0000256" key="1">
    <source>
        <dbReference type="ARBA" id="ARBA00005585"/>
    </source>
</evidence>
<evidence type="ECO:0000259" key="3">
    <source>
        <dbReference type="PROSITE" id="PS50156"/>
    </source>
</evidence>
<keyword evidence="2" id="KW-1133">Transmembrane helix</keyword>
<dbReference type="InterPro" id="IPR000731">
    <property type="entry name" value="SSD"/>
</dbReference>